<organism evidence="5 6">
    <name type="scientific">Weissella minor</name>
    <dbReference type="NCBI Taxonomy" id="1620"/>
    <lineage>
        <taxon>Bacteria</taxon>
        <taxon>Bacillati</taxon>
        <taxon>Bacillota</taxon>
        <taxon>Bacilli</taxon>
        <taxon>Lactobacillales</taxon>
        <taxon>Lactobacillaceae</taxon>
        <taxon>Weissella</taxon>
    </lineage>
</organism>
<dbReference type="CDD" id="cd00845">
    <property type="entry name" value="MPP_UshA_N_like"/>
    <property type="match status" value="1"/>
</dbReference>
<evidence type="ECO:0000313" key="6">
    <source>
        <dbReference type="Proteomes" id="UP000051673"/>
    </source>
</evidence>
<proteinExistence type="inferred from homology"/>
<dbReference type="GO" id="GO:0008253">
    <property type="term" value="F:5'-nucleotidase activity"/>
    <property type="evidence" value="ECO:0007669"/>
    <property type="project" value="TreeGrafter"/>
</dbReference>
<dbReference type="GO" id="GO:0030288">
    <property type="term" value="C:outer membrane-bounded periplasmic space"/>
    <property type="evidence" value="ECO:0007669"/>
    <property type="project" value="TreeGrafter"/>
</dbReference>
<comment type="caution">
    <text evidence="5">The sequence shown here is derived from an EMBL/GenBank/DDBJ whole genome shotgun (WGS) entry which is preliminary data.</text>
</comment>
<gene>
    <name evidence="5" type="ORF">IV67_GL001571</name>
</gene>
<dbReference type="InterPro" id="IPR029052">
    <property type="entry name" value="Metallo-depent_PP-like"/>
</dbReference>
<dbReference type="Gene3D" id="3.90.780.10">
    <property type="entry name" value="5'-Nucleotidase, C-terminal domain"/>
    <property type="match status" value="1"/>
</dbReference>
<feature type="domain" description="5'-Nucleotidase C-terminal" evidence="4">
    <location>
        <begin position="293"/>
        <end position="422"/>
    </location>
</feature>
<keyword evidence="6" id="KW-1185">Reference proteome</keyword>
<evidence type="ECO:0000256" key="1">
    <source>
        <dbReference type="ARBA" id="ARBA00022729"/>
    </source>
</evidence>
<dbReference type="PANTHER" id="PTHR11575">
    <property type="entry name" value="5'-NUCLEOTIDASE-RELATED"/>
    <property type="match status" value="1"/>
</dbReference>
<dbReference type="GO" id="GO:0046872">
    <property type="term" value="F:metal ion binding"/>
    <property type="evidence" value="ECO:0007669"/>
    <property type="project" value="InterPro"/>
</dbReference>
<evidence type="ECO:0000256" key="2">
    <source>
        <dbReference type="RuleBase" id="RU362119"/>
    </source>
</evidence>
<dbReference type="PIRSF" id="PIRSF036361">
    <property type="entry name" value="YunD"/>
    <property type="match status" value="1"/>
</dbReference>
<keyword evidence="1" id="KW-0732">Signal</keyword>
<dbReference type="Proteomes" id="UP000051673">
    <property type="component" value="Unassembled WGS sequence"/>
</dbReference>
<dbReference type="RefSeq" id="WP_057786625.1">
    <property type="nucleotide sequence ID" value="NZ_JQCD01000018.1"/>
</dbReference>
<keyword evidence="2" id="KW-0547">Nucleotide-binding</keyword>
<dbReference type="GO" id="GO:0000166">
    <property type="term" value="F:nucleotide binding"/>
    <property type="evidence" value="ECO:0007669"/>
    <property type="project" value="UniProtKB-KW"/>
</dbReference>
<dbReference type="PRINTS" id="PR01607">
    <property type="entry name" value="APYRASEFAMLY"/>
</dbReference>
<protein>
    <submittedName>
        <fullName evidence="5">5-nucleotidase</fullName>
    </submittedName>
</protein>
<dbReference type="PROSITE" id="PS00785">
    <property type="entry name" value="5_NUCLEOTIDASE_1"/>
    <property type="match status" value="1"/>
</dbReference>
<dbReference type="InterPro" id="IPR036907">
    <property type="entry name" value="5'-Nucleotdase_C_sf"/>
</dbReference>
<comment type="similarity">
    <text evidence="2">Belongs to the 5'-nucleotidase family.</text>
</comment>
<evidence type="ECO:0000259" key="3">
    <source>
        <dbReference type="Pfam" id="PF00149"/>
    </source>
</evidence>
<dbReference type="EMBL" id="JQCD01000018">
    <property type="protein sequence ID" value="KRN77514.1"/>
    <property type="molecule type" value="Genomic_DNA"/>
</dbReference>
<reference evidence="5 6" key="1">
    <citation type="journal article" date="2015" name="Genome Announc.">
        <title>Expanding the biotechnology potential of lactobacilli through comparative genomics of 213 strains and associated genera.</title>
        <authorList>
            <person name="Sun Z."/>
            <person name="Harris H.M."/>
            <person name="McCann A."/>
            <person name="Guo C."/>
            <person name="Argimon S."/>
            <person name="Zhang W."/>
            <person name="Yang X."/>
            <person name="Jeffery I.B."/>
            <person name="Cooney J.C."/>
            <person name="Kagawa T.F."/>
            <person name="Liu W."/>
            <person name="Song Y."/>
            <person name="Salvetti E."/>
            <person name="Wrobel A."/>
            <person name="Rasinkangas P."/>
            <person name="Parkhill J."/>
            <person name="Rea M.C."/>
            <person name="O'Sullivan O."/>
            <person name="Ritari J."/>
            <person name="Douillard F.P."/>
            <person name="Paul Ross R."/>
            <person name="Yang R."/>
            <person name="Briner A.E."/>
            <person name="Felis G.E."/>
            <person name="de Vos W.M."/>
            <person name="Barrangou R."/>
            <person name="Klaenhammer T.R."/>
            <person name="Caufield P.W."/>
            <person name="Cui Y."/>
            <person name="Zhang H."/>
            <person name="O'Toole P.W."/>
        </authorList>
    </citation>
    <scope>NUCLEOTIDE SEQUENCE [LARGE SCALE GENOMIC DNA]</scope>
    <source>
        <strain evidence="5 6">DSM 20014</strain>
    </source>
</reference>
<name>A0A0R2JSB7_9LACO</name>
<evidence type="ECO:0000259" key="4">
    <source>
        <dbReference type="Pfam" id="PF02872"/>
    </source>
</evidence>
<dbReference type="SUPFAM" id="SSF55816">
    <property type="entry name" value="5'-nucleotidase (syn. UDP-sugar hydrolase), C-terminal domain"/>
    <property type="match status" value="1"/>
</dbReference>
<feature type="domain" description="Calcineurin-like phosphoesterase" evidence="3">
    <location>
        <begin position="8"/>
        <end position="207"/>
    </location>
</feature>
<dbReference type="GO" id="GO:0009166">
    <property type="term" value="P:nucleotide catabolic process"/>
    <property type="evidence" value="ECO:0007669"/>
    <property type="project" value="InterPro"/>
</dbReference>
<dbReference type="PATRIC" id="fig|1620.3.peg.1606"/>
<sequence length="460" mass="51986">MISEEILILHTNDMHSHLEHWPRVRRFIFNKKRQAARQGMQSFIFDIGDAIDRQHPLTEASFGQANIKLMNDIGYNAVTVGNNELLGLNHDQLNHLYDDANFPVVLANIIDAQTQSIPKWAFKYQILETAGHQKIAVFGLTAPFIRTLPLLDWLPEAVDKAIENLLPELQAQADSIILLSHLGLPTDRHIAETFPEIQLILGAHTHHLLPKGELIGQTMLAAAGRYGDHVGTVKLTLTNGRVTEMHAQTYATADMAELPEDAEEIENYQLRGEKKLQAKQIATLPETYHADMFSGEPRLIDLGLDSVQSMMQTDIAMLSTGLFSGDLPAGVVTADDLHQILPHAVHPMRTRLVGHELERLVKEITKTQVFLKNYQIRGMGFRGHQAFGDIVWRGLEIDHNNQIWINGALLDQYRYYTVGSLDHYLFIPFFPTLEIAGENELNYAYVLREVVAQYLTEHFS</sequence>
<dbReference type="InterPro" id="IPR008334">
    <property type="entry name" value="5'-Nucleotdase_C"/>
</dbReference>
<dbReference type="InterPro" id="IPR004843">
    <property type="entry name" value="Calcineurin-like_PHP"/>
</dbReference>
<dbReference type="InterPro" id="IPR006179">
    <property type="entry name" value="5_nucleotidase/apyrase"/>
</dbReference>
<keyword evidence="2" id="KW-0378">Hydrolase</keyword>
<dbReference type="SUPFAM" id="SSF56300">
    <property type="entry name" value="Metallo-dependent phosphatases"/>
    <property type="match status" value="1"/>
</dbReference>
<dbReference type="AlphaFoldDB" id="A0A0R2JSB7"/>
<dbReference type="InterPro" id="IPR006146">
    <property type="entry name" value="5'-Nucleotdase_CS"/>
</dbReference>
<dbReference type="OrthoDB" id="9793179at2"/>
<dbReference type="GO" id="GO:0008768">
    <property type="term" value="F:UDP-sugar diphosphatase activity"/>
    <property type="evidence" value="ECO:0007669"/>
    <property type="project" value="TreeGrafter"/>
</dbReference>
<accession>A0A0R2JSB7</accession>
<dbReference type="STRING" id="1620.IV67_GL001571"/>
<evidence type="ECO:0000313" key="5">
    <source>
        <dbReference type="EMBL" id="KRN77514.1"/>
    </source>
</evidence>
<dbReference type="PANTHER" id="PTHR11575:SF23">
    <property type="entry name" value="5-NUCLEOTIDASE FAMILY PROTEIN"/>
    <property type="match status" value="1"/>
</dbReference>
<dbReference type="InterPro" id="IPR011240">
    <property type="entry name" value="Pesterase_YunD"/>
</dbReference>
<dbReference type="Gene3D" id="3.60.21.10">
    <property type="match status" value="1"/>
</dbReference>
<dbReference type="Pfam" id="PF00149">
    <property type="entry name" value="Metallophos"/>
    <property type="match status" value="1"/>
</dbReference>
<dbReference type="Pfam" id="PF02872">
    <property type="entry name" value="5_nucleotid_C"/>
    <property type="match status" value="1"/>
</dbReference>